<reference evidence="6 7" key="1">
    <citation type="submission" date="2019-03" db="EMBL/GenBank/DDBJ databases">
        <title>Metabolic reconstructions from genomes of highly enriched 'Candidatus Accumulibacter' and 'Candidatus Competibacter' bioreactor populations.</title>
        <authorList>
            <person name="Annavajhala M.K."/>
            <person name="Welles L."/>
            <person name="Abbas B."/>
            <person name="Sorokin D."/>
            <person name="Park H."/>
            <person name="Van Loosdrecht M."/>
            <person name="Chandran K."/>
        </authorList>
    </citation>
    <scope>NUCLEOTIDE SEQUENCE [LARGE SCALE GENOMIC DNA]</scope>
    <source>
        <strain evidence="6 7">SBR_G</strain>
    </source>
</reference>
<protein>
    <recommendedName>
        <fullName evidence="5">HD/PDEase domain-containing protein</fullName>
    </recommendedName>
</protein>
<dbReference type="SUPFAM" id="SSF55874">
    <property type="entry name" value="ATPase domain of HSP90 chaperone/DNA topoisomerase II/histidine kinase"/>
    <property type="match status" value="1"/>
</dbReference>
<sequence length="703" mass="81079">MTGKAATYSGSFMKKLSGLDESKLFDQLNKAETNDATARHQLAGNVRWVVDHAQIISDQIVHRLPQYTLHNGTHLFNVLSIMEELLPEETLRALTPLECALCILAAFTHDLGMVMLDEDVKKYQETTGTPENQEWRRHCDAYPEEQRQIERWKKIRDSEPVRASEASRRISYLEGHLLAEFIRKRHADKIDPILHWLTRLEEEAKNQTLFHYGHFDFKRYLAQIGVSHGQRVSWLRETLVGSDKPDRFCRLAGGERVNVAFPGLLVRLADIMDFDASRAPGILYKHFGIENAVSILEWNKHMAITGWSFDDDTLTYEADACEHPIYEKSIHDFVNVIDREIQSVKEELNWQRRFLSSKGDHYQICLPEFVQPQIRAALDDQGHPVYIFHDLQFELDQHEIQQLLMGESLYADPALCLRELLQNALDALQMRDLRLKVLAKDPDARVEPTDALRSDEALQVRVTWGQDSATDREYIRVSDSGCGMTREVLERYFTKLGKSYYRSSEYEREQQILREHGFIVSPISQFGIGFLSCFMLADEIRIRTHPGQANHGVRAAYDVRLSGSGSLFWLSPGTLERQGTEITLYLKQPFQLDHDHERAIRWLKGHFDYSAQHGEPEEERQIFEQQKRIDPLWIIGRYVIWPLFPILFHLENHADQSVCLDDRFHGDVLAPIAIEVVTKKSSGVGFSRFSLGSPTLGISRLGR</sequence>
<keyword evidence="7" id="KW-1185">Reference proteome</keyword>
<dbReference type="SMART" id="SM00471">
    <property type="entry name" value="HDc"/>
    <property type="match status" value="1"/>
</dbReference>
<dbReference type="RefSeq" id="WP_169246992.1">
    <property type="nucleotide sequence ID" value="NZ_SPMZ01000001.1"/>
</dbReference>
<comment type="caution">
    <text evidence="6">The sequence shown here is derived from an EMBL/GenBank/DDBJ whole genome shotgun (WGS) entry which is preliminary data.</text>
</comment>
<comment type="similarity">
    <text evidence="1">Belongs to the heat shock protein 90 family.</text>
</comment>
<evidence type="ECO:0000313" key="6">
    <source>
        <dbReference type="EMBL" id="NMQ17732.1"/>
    </source>
</evidence>
<keyword evidence="4" id="KW-0143">Chaperone</keyword>
<dbReference type="Proteomes" id="UP000760480">
    <property type="component" value="Unassembled WGS sequence"/>
</dbReference>
<dbReference type="InterPro" id="IPR036890">
    <property type="entry name" value="HATPase_C_sf"/>
</dbReference>
<keyword evidence="3" id="KW-0067">ATP-binding</keyword>
<dbReference type="InterPro" id="IPR003607">
    <property type="entry name" value="HD/PDEase_dom"/>
</dbReference>
<name>A0ABX1TGC9_9GAMM</name>
<dbReference type="InterPro" id="IPR056471">
    <property type="entry name" value="HD-CE"/>
</dbReference>
<evidence type="ECO:0000256" key="1">
    <source>
        <dbReference type="ARBA" id="ARBA00008239"/>
    </source>
</evidence>
<evidence type="ECO:0000259" key="5">
    <source>
        <dbReference type="SMART" id="SM00471"/>
    </source>
</evidence>
<dbReference type="Gene3D" id="3.30.565.10">
    <property type="entry name" value="Histidine kinase-like ATPase, C-terminal domain"/>
    <property type="match status" value="1"/>
</dbReference>
<evidence type="ECO:0000256" key="4">
    <source>
        <dbReference type="ARBA" id="ARBA00023186"/>
    </source>
</evidence>
<evidence type="ECO:0000256" key="3">
    <source>
        <dbReference type="ARBA" id="ARBA00022840"/>
    </source>
</evidence>
<dbReference type="Pfam" id="PF24391">
    <property type="entry name" value="HD-CE"/>
    <property type="match status" value="1"/>
</dbReference>
<evidence type="ECO:0000313" key="7">
    <source>
        <dbReference type="Proteomes" id="UP000760480"/>
    </source>
</evidence>
<feature type="domain" description="HD/PDEase" evidence="5">
    <location>
        <begin position="67"/>
        <end position="202"/>
    </location>
</feature>
<dbReference type="SUPFAM" id="SSF109604">
    <property type="entry name" value="HD-domain/PDEase-like"/>
    <property type="match status" value="1"/>
</dbReference>
<keyword evidence="2" id="KW-0547">Nucleotide-binding</keyword>
<dbReference type="InterPro" id="IPR001404">
    <property type="entry name" value="Hsp90_fam"/>
</dbReference>
<evidence type="ECO:0000256" key="2">
    <source>
        <dbReference type="ARBA" id="ARBA00022741"/>
    </source>
</evidence>
<dbReference type="EMBL" id="SPMZ01000001">
    <property type="protein sequence ID" value="NMQ17732.1"/>
    <property type="molecule type" value="Genomic_DNA"/>
</dbReference>
<gene>
    <name evidence="6" type="ORF">E4P82_00035</name>
</gene>
<dbReference type="PANTHER" id="PTHR11528">
    <property type="entry name" value="HEAT SHOCK PROTEIN 90 FAMILY MEMBER"/>
    <property type="match status" value="1"/>
</dbReference>
<organism evidence="6 7">
    <name type="scientific">Candidatus Competibacter phosphatis</name>
    <dbReference type="NCBI Taxonomy" id="221280"/>
    <lineage>
        <taxon>Bacteria</taxon>
        <taxon>Pseudomonadati</taxon>
        <taxon>Pseudomonadota</taxon>
        <taxon>Gammaproteobacteria</taxon>
        <taxon>Candidatus Competibacteraceae</taxon>
        <taxon>Candidatus Competibacter</taxon>
    </lineage>
</organism>
<proteinExistence type="inferred from homology"/>
<accession>A0ABX1TGC9</accession>